<evidence type="ECO:0000313" key="2">
    <source>
        <dbReference type="Proteomes" id="UP001249851"/>
    </source>
</evidence>
<accession>A0AAD9Q6L8</accession>
<comment type="caution">
    <text evidence="1">The sequence shown here is derived from an EMBL/GenBank/DDBJ whole genome shotgun (WGS) entry which is preliminary data.</text>
</comment>
<reference evidence="1" key="1">
    <citation type="journal article" date="2023" name="G3 (Bethesda)">
        <title>Whole genome assembly and annotation of the endangered Caribbean coral Acropora cervicornis.</title>
        <authorList>
            <person name="Selwyn J.D."/>
            <person name="Vollmer S.V."/>
        </authorList>
    </citation>
    <scope>NUCLEOTIDE SEQUENCE</scope>
    <source>
        <strain evidence="1">K2</strain>
    </source>
</reference>
<dbReference type="Proteomes" id="UP001249851">
    <property type="component" value="Unassembled WGS sequence"/>
</dbReference>
<evidence type="ECO:0000313" key="1">
    <source>
        <dbReference type="EMBL" id="KAK2555713.1"/>
    </source>
</evidence>
<name>A0AAD9Q6L8_ACRCE</name>
<sequence>MWNRRSKACTGWGKGGRRRGRSASERLTLYASCKDFFTPDAWLCVGVNMKHSDEATSLVLPIYTTADEQFWPFHTISKPTRIVKSVNTTKIRGHWLDLRHDGCYNVLSNDQVLGKNIIRTAHGPLYFKCFINLNSEEQFSLPGAIRAVILGTLQQQGLCTV</sequence>
<gene>
    <name evidence="1" type="ORF">P5673_022754</name>
</gene>
<protein>
    <submittedName>
        <fullName evidence="1">Uncharacterized protein</fullName>
    </submittedName>
</protein>
<dbReference type="EMBL" id="JARQWQ010000061">
    <property type="protein sequence ID" value="KAK2555713.1"/>
    <property type="molecule type" value="Genomic_DNA"/>
</dbReference>
<dbReference type="AlphaFoldDB" id="A0AAD9Q6L8"/>
<proteinExistence type="predicted"/>
<reference evidence="1" key="2">
    <citation type="journal article" date="2023" name="Science">
        <title>Genomic signatures of disease resistance in endangered staghorn corals.</title>
        <authorList>
            <person name="Vollmer S.V."/>
            <person name="Selwyn J.D."/>
            <person name="Despard B.A."/>
            <person name="Roesel C.L."/>
        </authorList>
    </citation>
    <scope>NUCLEOTIDE SEQUENCE</scope>
    <source>
        <strain evidence="1">K2</strain>
    </source>
</reference>
<keyword evidence="2" id="KW-1185">Reference proteome</keyword>
<organism evidence="1 2">
    <name type="scientific">Acropora cervicornis</name>
    <name type="common">Staghorn coral</name>
    <dbReference type="NCBI Taxonomy" id="6130"/>
    <lineage>
        <taxon>Eukaryota</taxon>
        <taxon>Metazoa</taxon>
        <taxon>Cnidaria</taxon>
        <taxon>Anthozoa</taxon>
        <taxon>Hexacorallia</taxon>
        <taxon>Scleractinia</taxon>
        <taxon>Astrocoeniina</taxon>
        <taxon>Acroporidae</taxon>
        <taxon>Acropora</taxon>
    </lineage>
</organism>